<dbReference type="KEGG" id="vg:19735790"/>
<organism evidence="1 2">
    <name type="scientific">Listeria phage LP-030-3</name>
    <dbReference type="NCBI Taxonomy" id="1458852"/>
    <lineage>
        <taxon>Viruses</taxon>
        <taxon>Duplodnaviria</taxon>
        <taxon>Heunggongvirae</taxon>
        <taxon>Uroviricota</taxon>
        <taxon>Caudoviricetes</taxon>
        <taxon>Aquingentivirus</taxon>
        <taxon>Aquingentivirus LP0303</taxon>
    </lineage>
</organism>
<name>A0A059T658_9CAUD</name>
<dbReference type="OrthoDB" id="14792at10239"/>
<keyword evidence="2" id="KW-1185">Reference proteome</keyword>
<protein>
    <submittedName>
        <fullName evidence="1">Putative minor capsid protein</fullName>
    </submittedName>
</protein>
<dbReference type="EMBL" id="KJ094022">
    <property type="protein sequence ID" value="AHL18739.1"/>
    <property type="molecule type" value="Genomic_DNA"/>
</dbReference>
<sequence length="120" mass="13808">MKVVKPITNAPPLPLDWLIHNISYEAYKEEDRHNQVVYEKGIEIEHVRVDFSKSNQIAGLSDSDRYDAVIFIDAVNSMNVPADFISRSRIFFSGKAYKIVKVIPCYATSENVHHWEIEVV</sequence>
<evidence type="ECO:0000313" key="2">
    <source>
        <dbReference type="Proteomes" id="UP000026992"/>
    </source>
</evidence>
<gene>
    <name evidence="1" type="ORF">LP030-3_033</name>
</gene>
<accession>A0A059T658</accession>
<evidence type="ECO:0000313" key="1">
    <source>
        <dbReference type="EMBL" id="AHL18739.1"/>
    </source>
</evidence>
<dbReference type="Pfam" id="PF10665">
    <property type="entry name" value="Minor_capsid_1"/>
    <property type="match status" value="1"/>
</dbReference>
<proteinExistence type="predicted"/>
<dbReference type="InterPro" id="IPR019612">
    <property type="entry name" value="Minor_capsid_put"/>
</dbReference>
<dbReference type="RefSeq" id="YP_009044679.1">
    <property type="nucleotide sequence ID" value="NC_024384.1"/>
</dbReference>
<dbReference type="GeneID" id="19735790"/>
<reference evidence="1 2" key="1">
    <citation type="journal article" date="2014" name="Appl. Environ. Microbiol.">
        <title>Comparative genomic and morphological analysis of Listeria phages isolated from farm environments.</title>
        <authorList>
            <person name="Denes T."/>
            <person name="Vongkamjan K."/>
            <person name="Ackermann H.W."/>
            <person name="Moreno Switt A.I."/>
            <person name="Wiedmann M."/>
            <person name="den Bakker H.C."/>
        </authorList>
    </citation>
    <scope>NUCLEOTIDE SEQUENCE [LARGE SCALE GENOMIC DNA]</scope>
</reference>
<dbReference type="Proteomes" id="UP000026992">
    <property type="component" value="Segment"/>
</dbReference>